<proteinExistence type="predicted"/>
<keyword evidence="3" id="KW-1185">Reference proteome</keyword>
<dbReference type="Proteomes" id="UP000319342">
    <property type="component" value="Chromosome"/>
</dbReference>
<organism evidence="2 3">
    <name type="scientific">Rohdeia mirabilis</name>
    <dbReference type="NCBI Taxonomy" id="2528008"/>
    <lineage>
        <taxon>Bacteria</taxon>
        <taxon>Pseudomonadati</taxon>
        <taxon>Planctomycetota</taxon>
        <taxon>Planctomycetia</taxon>
        <taxon>Planctomycetia incertae sedis</taxon>
        <taxon>Rohdeia</taxon>
    </lineage>
</organism>
<protein>
    <submittedName>
        <fullName evidence="2">Uncharacterized protein</fullName>
    </submittedName>
</protein>
<accession>A0A518CUW5</accession>
<dbReference type="OrthoDB" id="9938722at2"/>
<evidence type="ECO:0000313" key="2">
    <source>
        <dbReference type="EMBL" id="QDU83015.1"/>
    </source>
</evidence>
<gene>
    <name evidence="2" type="ORF">Pla163_01110</name>
</gene>
<dbReference type="AlphaFoldDB" id="A0A518CUW5"/>
<evidence type="ECO:0000313" key="3">
    <source>
        <dbReference type="Proteomes" id="UP000319342"/>
    </source>
</evidence>
<reference evidence="2 3" key="1">
    <citation type="submission" date="2019-02" db="EMBL/GenBank/DDBJ databases">
        <title>Deep-cultivation of Planctomycetes and their phenomic and genomic characterization uncovers novel biology.</title>
        <authorList>
            <person name="Wiegand S."/>
            <person name="Jogler M."/>
            <person name="Boedeker C."/>
            <person name="Pinto D."/>
            <person name="Vollmers J."/>
            <person name="Rivas-Marin E."/>
            <person name="Kohn T."/>
            <person name="Peeters S.H."/>
            <person name="Heuer A."/>
            <person name="Rast P."/>
            <person name="Oberbeckmann S."/>
            <person name="Bunk B."/>
            <person name="Jeske O."/>
            <person name="Meyerdierks A."/>
            <person name="Storesund J.E."/>
            <person name="Kallscheuer N."/>
            <person name="Luecker S."/>
            <person name="Lage O.M."/>
            <person name="Pohl T."/>
            <person name="Merkel B.J."/>
            <person name="Hornburger P."/>
            <person name="Mueller R.-W."/>
            <person name="Bruemmer F."/>
            <person name="Labrenz M."/>
            <person name="Spormann A.M."/>
            <person name="Op den Camp H."/>
            <person name="Overmann J."/>
            <person name="Amann R."/>
            <person name="Jetten M.S.M."/>
            <person name="Mascher T."/>
            <person name="Medema M.H."/>
            <person name="Devos D.P."/>
            <person name="Kaster A.-K."/>
            <person name="Ovreas L."/>
            <person name="Rohde M."/>
            <person name="Galperin M.Y."/>
            <person name="Jogler C."/>
        </authorList>
    </citation>
    <scope>NUCLEOTIDE SEQUENCE [LARGE SCALE GENOMIC DNA]</scope>
    <source>
        <strain evidence="2 3">Pla163</strain>
    </source>
</reference>
<evidence type="ECO:0000256" key="1">
    <source>
        <dbReference type="SAM" id="Coils"/>
    </source>
</evidence>
<dbReference type="EMBL" id="CP036290">
    <property type="protein sequence ID" value="QDU83015.1"/>
    <property type="molecule type" value="Genomic_DNA"/>
</dbReference>
<keyword evidence="1" id="KW-0175">Coiled coil</keyword>
<dbReference type="RefSeq" id="WP_145181954.1">
    <property type="nucleotide sequence ID" value="NZ_CP036290.1"/>
</dbReference>
<name>A0A518CUW5_9BACT</name>
<sequence length="153" mass="17593">MSEHRDENEFTQADLDSPAYRQRLMRKLNCLIAVLEVACAKVRRSLDGPGADVERLERIKRNLSETLEVCRKAKSALERRERLPENLPIQLQDIASFDPQEGGSRPFEPRVYRGPMIEMTSSDEMERFQRMGPIADSEILATDFDALARELQN</sequence>
<feature type="coiled-coil region" evidence="1">
    <location>
        <begin position="53"/>
        <end position="80"/>
    </location>
</feature>